<dbReference type="Pfam" id="PF05769">
    <property type="entry name" value="SIKE"/>
    <property type="match status" value="1"/>
</dbReference>
<dbReference type="PANTHER" id="PTHR12186">
    <property type="entry name" value="SIKE FAMILY MEMBER"/>
    <property type="match status" value="1"/>
</dbReference>
<organism evidence="5 6">
    <name type="scientific">Steinernema hermaphroditum</name>
    <dbReference type="NCBI Taxonomy" id="289476"/>
    <lineage>
        <taxon>Eukaryota</taxon>
        <taxon>Metazoa</taxon>
        <taxon>Ecdysozoa</taxon>
        <taxon>Nematoda</taxon>
        <taxon>Chromadorea</taxon>
        <taxon>Rhabditida</taxon>
        <taxon>Tylenchina</taxon>
        <taxon>Panagrolaimomorpha</taxon>
        <taxon>Strongyloidoidea</taxon>
        <taxon>Steinernematidae</taxon>
        <taxon>Steinernema</taxon>
    </lineage>
</organism>
<protein>
    <submittedName>
        <fullName evidence="5">Uncharacterized protein</fullName>
    </submittedName>
</protein>
<keyword evidence="6" id="KW-1185">Reference proteome</keyword>
<feature type="compositionally biased region" description="Low complexity" evidence="4">
    <location>
        <begin position="525"/>
        <end position="546"/>
    </location>
</feature>
<evidence type="ECO:0000313" key="5">
    <source>
        <dbReference type="EMBL" id="KAK0422292.1"/>
    </source>
</evidence>
<evidence type="ECO:0000256" key="1">
    <source>
        <dbReference type="ARBA" id="ARBA00005537"/>
    </source>
</evidence>
<feature type="compositionally biased region" description="Basic and acidic residues" evidence="4">
    <location>
        <begin position="583"/>
        <end position="593"/>
    </location>
</feature>
<dbReference type="InterPro" id="IPR008555">
    <property type="entry name" value="SIKE"/>
</dbReference>
<sequence length="609" mass="70003">MSVVSTAHRLHAAVISTANVSPYGEIEEDDPDKAILDPDMCDKVLRFIQTCDSSPSGEHKDEGIMKPSGSRQKIVYHLAPFSELFTSMIREWSRNPNICTDANFYVERVPDIDEKCSEEMDKLLVEFVVFNLTRPTERSDWCIIESPLPSATTFHSLLEHAFFKTTLTAHEIRRNRPRNGRRQTRFVMKDHRAVMSLQDTRDMLHIVCQSLGLVITDNPVFMTRTVGQRNERHKYSMHSFITGEIEKACWIDCCDYMSTFRIHLPNDPTVNAVNIYYYLEHADDIHPQFSIFFEHVLHFPVVTFNLERNVEMEFNPNSTRRFGVVTMSSHDHNEIISQMLTDLRHLVVGLTNKERTADENLNHGQSVQERIEIMKEYQEKVNDMNGSWRMQGRKHLLNGLQRENRQILALQEENRQLLMTVKEYQDTLNLIMSKHRAVVSSFKKETHLTTLLERFSDKNGTVNGEKLMRFFHALNQCMTHGERQSQRDQETIKQLRTENMLLRELLNIAEHNSDGVRSTFRSRMCESGSSSGESCTTKESSSGSSESSKRSSSERQNSVHRSAKTVNCNGTAEDSDDVTEASPLERCRSRDSCSSEDTVIYEGVPVSGV</sequence>
<proteinExistence type="inferred from homology"/>
<evidence type="ECO:0000313" key="6">
    <source>
        <dbReference type="Proteomes" id="UP001175271"/>
    </source>
</evidence>
<dbReference type="EMBL" id="JAUCMV010000001">
    <property type="protein sequence ID" value="KAK0422292.1"/>
    <property type="molecule type" value="Genomic_DNA"/>
</dbReference>
<evidence type="ECO:0000256" key="4">
    <source>
        <dbReference type="SAM" id="MobiDB-lite"/>
    </source>
</evidence>
<reference evidence="5" key="1">
    <citation type="submission" date="2023-06" db="EMBL/GenBank/DDBJ databases">
        <title>Genomic analysis of the entomopathogenic nematode Steinernema hermaphroditum.</title>
        <authorList>
            <person name="Schwarz E.M."/>
            <person name="Heppert J.K."/>
            <person name="Baniya A."/>
            <person name="Schwartz H.T."/>
            <person name="Tan C.-H."/>
            <person name="Antoshechkin I."/>
            <person name="Sternberg P.W."/>
            <person name="Goodrich-Blair H."/>
            <person name="Dillman A.R."/>
        </authorList>
    </citation>
    <scope>NUCLEOTIDE SEQUENCE</scope>
    <source>
        <strain evidence="5">PS9179</strain>
        <tissue evidence="5">Whole animal</tissue>
    </source>
</reference>
<keyword evidence="2 3" id="KW-0175">Coiled coil</keyword>
<gene>
    <name evidence="5" type="ORF">QR680_007490</name>
</gene>
<accession>A0AA39IFS6</accession>
<dbReference type="AlphaFoldDB" id="A0AA39IFS6"/>
<evidence type="ECO:0000256" key="2">
    <source>
        <dbReference type="ARBA" id="ARBA00023054"/>
    </source>
</evidence>
<dbReference type="Proteomes" id="UP001175271">
    <property type="component" value="Unassembled WGS sequence"/>
</dbReference>
<comment type="caution">
    <text evidence="5">The sequence shown here is derived from an EMBL/GenBank/DDBJ whole genome shotgun (WGS) entry which is preliminary data.</text>
</comment>
<evidence type="ECO:0000256" key="3">
    <source>
        <dbReference type="SAM" id="Coils"/>
    </source>
</evidence>
<dbReference type="PANTHER" id="PTHR12186:SF2">
    <property type="entry name" value="FGFR1 ONCOGENE PARTNER 2 HOMOLOG"/>
    <property type="match status" value="1"/>
</dbReference>
<feature type="coiled-coil region" evidence="3">
    <location>
        <begin position="393"/>
        <end position="427"/>
    </location>
</feature>
<name>A0AA39IFS6_9BILA</name>
<comment type="similarity">
    <text evidence="1">Belongs to the SIKE family.</text>
</comment>
<feature type="region of interest" description="Disordered" evidence="4">
    <location>
        <begin position="521"/>
        <end position="595"/>
    </location>
</feature>